<dbReference type="InterPro" id="IPR036259">
    <property type="entry name" value="MFS_trans_sf"/>
</dbReference>
<sequence length="474" mass="52233">MSSGIDTITRTEANHASSTLPTEKGDIRVLLVYLFLFYLSFGIINPVNVELFEKINSALDSVDPNHHPASSTKHSTSLYGFLFALPGVIFFFVSPITGNLSDRFGRKPFLTIFAAIYTTIYGIYFLLCRVVTTTSHSSLSNFELMIRNNALYLYIFAKILQGFCMDVIPMINSYIADHADKKDLTLYFSYVLAIMGLSTAIGPIMSGSIYKQFGLNYVFGTIFGISIFTTCFILFILKENAKGNKTLNNVDTPKKDSKSFFSEISAPFKSLFMIVTQADAALKSLIISKFTSAFISVGFFCIITQFTRLKFGYGPQENGFVLTLVGITAILSNSILAKPIAYLSGSESNNLVVAGIANALLFVSCVLTRNGDCFYYGMAFFLLGAKEDPLRSSLISKVFDPNQQGILNGCLGSITTLGRILAPVMFSFLLDVFTTSSSLPHVVDAPFIAMTLIQLIGVAFLWRAKRLIDQNKNE</sequence>
<keyword evidence="2 5" id="KW-0812">Transmembrane</keyword>
<dbReference type="SUPFAM" id="SSF103473">
    <property type="entry name" value="MFS general substrate transporter"/>
    <property type="match status" value="1"/>
</dbReference>
<dbReference type="InterPro" id="IPR005829">
    <property type="entry name" value="Sugar_transporter_CS"/>
</dbReference>
<evidence type="ECO:0000313" key="7">
    <source>
        <dbReference type="EMBL" id="KAG2389183.1"/>
    </source>
</evidence>
<dbReference type="InterPro" id="IPR011701">
    <property type="entry name" value="MFS"/>
</dbReference>
<dbReference type="GeneID" id="68107036"/>
<feature type="transmembrane region" description="Helical" evidence="5">
    <location>
        <begin position="152"/>
        <end position="172"/>
    </location>
</feature>
<protein>
    <recommendedName>
        <fullName evidence="6">Major facilitator superfamily (MFS) profile domain-containing protein</fullName>
    </recommendedName>
</protein>
<dbReference type="PANTHER" id="PTHR23507:SF1">
    <property type="entry name" value="FI18259P1-RELATED"/>
    <property type="match status" value="1"/>
</dbReference>
<feature type="transmembrane region" description="Helical" evidence="5">
    <location>
        <begin position="356"/>
        <end position="385"/>
    </location>
</feature>
<name>A0AA88KP93_NAELO</name>
<dbReference type="EMBL" id="PYSW02000008">
    <property type="protein sequence ID" value="KAG2389183.1"/>
    <property type="molecule type" value="Genomic_DNA"/>
</dbReference>
<dbReference type="Gene3D" id="1.20.1250.20">
    <property type="entry name" value="MFS general substrate transporter like domains"/>
    <property type="match status" value="1"/>
</dbReference>
<dbReference type="InterPro" id="IPR020846">
    <property type="entry name" value="MFS_dom"/>
</dbReference>
<evidence type="ECO:0000256" key="3">
    <source>
        <dbReference type="ARBA" id="ARBA00022989"/>
    </source>
</evidence>
<evidence type="ECO:0000313" key="8">
    <source>
        <dbReference type="Proteomes" id="UP000816034"/>
    </source>
</evidence>
<accession>A0AA88KP93</accession>
<proteinExistence type="predicted"/>
<dbReference type="PROSITE" id="PS50850">
    <property type="entry name" value="MFS"/>
    <property type="match status" value="1"/>
</dbReference>
<dbReference type="RefSeq" id="XP_044553175.1">
    <property type="nucleotide sequence ID" value="XM_044690586.1"/>
</dbReference>
<reference evidence="7 8" key="1">
    <citation type="journal article" date="2018" name="BMC Genomics">
        <title>The genome of Naegleria lovaniensis, the basis for a comparative approach to unravel pathogenicity factors of the human pathogenic amoeba N. fowleri.</title>
        <authorList>
            <person name="Liechti N."/>
            <person name="Schurch N."/>
            <person name="Bruggmann R."/>
            <person name="Wittwer M."/>
        </authorList>
    </citation>
    <scope>NUCLEOTIDE SEQUENCE [LARGE SCALE GENOMIC DNA]</scope>
    <source>
        <strain evidence="7 8">ATCC 30569</strain>
    </source>
</reference>
<dbReference type="GO" id="GO:0022857">
    <property type="term" value="F:transmembrane transporter activity"/>
    <property type="evidence" value="ECO:0007669"/>
    <property type="project" value="InterPro"/>
</dbReference>
<feature type="transmembrane region" description="Helical" evidence="5">
    <location>
        <begin position="442"/>
        <end position="462"/>
    </location>
</feature>
<keyword evidence="3 5" id="KW-1133">Transmembrane helix</keyword>
<feature type="domain" description="Major facilitator superfamily (MFS) profile" evidence="6">
    <location>
        <begin position="26"/>
        <end position="469"/>
    </location>
</feature>
<evidence type="ECO:0000259" key="6">
    <source>
        <dbReference type="PROSITE" id="PS50850"/>
    </source>
</evidence>
<feature type="transmembrane region" description="Helical" evidence="5">
    <location>
        <begin position="319"/>
        <end position="336"/>
    </location>
</feature>
<comment type="caution">
    <text evidence="7">The sequence shown here is derived from an EMBL/GenBank/DDBJ whole genome shotgun (WGS) entry which is preliminary data.</text>
</comment>
<dbReference type="Pfam" id="PF07690">
    <property type="entry name" value="MFS_1"/>
    <property type="match status" value="1"/>
</dbReference>
<evidence type="ECO:0000256" key="2">
    <source>
        <dbReference type="ARBA" id="ARBA00022692"/>
    </source>
</evidence>
<dbReference type="AlphaFoldDB" id="A0AA88KP93"/>
<gene>
    <name evidence="7" type="ORF">C9374_014583</name>
</gene>
<evidence type="ECO:0000256" key="4">
    <source>
        <dbReference type="ARBA" id="ARBA00023136"/>
    </source>
</evidence>
<dbReference type="PANTHER" id="PTHR23507">
    <property type="entry name" value="ZGC:174356"/>
    <property type="match status" value="1"/>
</dbReference>
<feature type="transmembrane region" description="Helical" evidence="5">
    <location>
        <begin position="27"/>
        <end position="44"/>
    </location>
</feature>
<dbReference type="Proteomes" id="UP000816034">
    <property type="component" value="Unassembled WGS sequence"/>
</dbReference>
<dbReference type="GO" id="GO:0016020">
    <property type="term" value="C:membrane"/>
    <property type="evidence" value="ECO:0007669"/>
    <property type="project" value="UniProtKB-SubCell"/>
</dbReference>
<evidence type="ECO:0000256" key="1">
    <source>
        <dbReference type="ARBA" id="ARBA00004141"/>
    </source>
</evidence>
<feature type="transmembrane region" description="Helical" evidence="5">
    <location>
        <begin position="78"/>
        <end position="97"/>
    </location>
</feature>
<feature type="transmembrane region" description="Helical" evidence="5">
    <location>
        <begin position="109"/>
        <end position="132"/>
    </location>
</feature>
<organism evidence="7 8">
    <name type="scientific">Naegleria lovaniensis</name>
    <name type="common">Amoeba</name>
    <dbReference type="NCBI Taxonomy" id="51637"/>
    <lineage>
        <taxon>Eukaryota</taxon>
        <taxon>Discoba</taxon>
        <taxon>Heterolobosea</taxon>
        <taxon>Tetramitia</taxon>
        <taxon>Eutetramitia</taxon>
        <taxon>Vahlkampfiidae</taxon>
        <taxon>Naegleria</taxon>
    </lineage>
</organism>
<evidence type="ECO:0000256" key="5">
    <source>
        <dbReference type="SAM" id="Phobius"/>
    </source>
</evidence>
<dbReference type="PROSITE" id="PS00216">
    <property type="entry name" value="SUGAR_TRANSPORT_1"/>
    <property type="match status" value="1"/>
</dbReference>
<comment type="subcellular location">
    <subcellularLocation>
        <location evidence="1">Membrane</location>
        <topology evidence="1">Multi-pass membrane protein</topology>
    </subcellularLocation>
</comment>
<feature type="transmembrane region" description="Helical" evidence="5">
    <location>
        <begin position="284"/>
        <end position="307"/>
    </location>
</feature>
<feature type="transmembrane region" description="Helical" evidence="5">
    <location>
        <begin position="406"/>
        <end position="430"/>
    </location>
</feature>
<keyword evidence="8" id="KW-1185">Reference proteome</keyword>
<keyword evidence="4 5" id="KW-0472">Membrane</keyword>
<feature type="transmembrane region" description="Helical" evidence="5">
    <location>
        <begin position="184"/>
        <end position="205"/>
    </location>
</feature>
<feature type="transmembrane region" description="Helical" evidence="5">
    <location>
        <begin position="217"/>
        <end position="237"/>
    </location>
</feature>